<dbReference type="Pfam" id="PF20684">
    <property type="entry name" value="Fung_rhodopsin"/>
    <property type="match status" value="1"/>
</dbReference>
<keyword evidence="2 6" id="KW-0812">Transmembrane</keyword>
<dbReference type="EMBL" id="KV878126">
    <property type="protein sequence ID" value="OJI98027.1"/>
    <property type="molecule type" value="Genomic_DNA"/>
</dbReference>
<dbReference type="AlphaFoldDB" id="A0A1L9P924"/>
<sequence>MGSTPMVDAVRGITLCMAILCTIVCCLRLYMRRFVVKSFNVDDYLVIVALILVNGFSALAYTISYYGLGDHQADVIARGDLVTWLKIYYAALCSYLVVAAAVKLSLTTFIMRVFPQRYVQRTGYAIIFFIVAFTVSGELILAFQCKPVRAFWDKTIITAQCFSNDTLFAITMYQGVLMFVCDIVIIVLPMPAIWGLQMALKKRLLVLFLFSFGVIACVAALVRFSTLVYTKDTTDMTYSAAMSLIWMEIEFNFGLLAGSLGSLRKLFKIKSIFSSGQRYGSSRRYELDDIRGTGSGSAPTHDNRRAWKKGGGILRSYEVTSTVDRDPLYDEFEGRVGRRPDSQEHIMLENGNGMVYGQGDPIRVHIRAAGS</sequence>
<dbReference type="InterPro" id="IPR049326">
    <property type="entry name" value="Rhodopsin_dom_fungi"/>
</dbReference>
<feature type="transmembrane region" description="Helical" evidence="6">
    <location>
        <begin position="244"/>
        <end position="263"/>
    </location>
</feature>
<comment type="subcellular location">
    <subcellularLocation>
        <location evidence="1">Membrane</location>
        <topology evidence="1">Multi-pass membrane protein</topology>
    </subcellularLocation>
</comment>
<gene>
    <name evidence="8" type="ORF">ASPVEDRAFT_37468</name>
</gene>
<dbReference type="GeneID" id="63726991"/>
<reference evidence="9" key="1">
    <citation type="journal article" date="2017" name="Genome Biol.">
        <title>Comparative genomics reveals high biological diversity and specific adaptations in the industrially and medically important fungal genus Aspergillus.</title>
        <authorList>
            <person name="de Vries R.P."/>
            <person name="Riley R."/>
            <person name="Wiebenga A."/>
            <person name="Aguilar-Osorio G."/>
            <person name="Amillis S."/>
            <person name="Uchima C.A."/>
            <person name="Anderluh G."/>
            <person name="Asadollahi M."/>
            <person name="Askin M."/>
            <person name="Barry K."/>
            <person name="Battaglia E."/>
            <person name="Bayram O."/>
            <person name="Benocci T."/>
            <person name="Braus-Stromeyer S.A."/>
            <person name="Caldana C."/>
            <person name="Canovas D."/>
            <person name="Cerqueira G.C."/>
            <person name="Chen F."/>
            <person name="Chen W."/>
            <person name="Choi C."/>
            <person name="Clum A."/>
            <person name="Dos Santos R.A."/>
            <person name="Damasio A.R."/>
            <person name="Diallinas G."/>
            <person name="Emri T."/>
            <person name="Fekete E."/>
            <person name="Flipphi M."/>
            <person name="Freyberg S."/>
            <person name="Gallo A."/>
            <person name="Gournas C."/>
            <person name="Habgood R."/>
            <person name="Hainaut M."/>
            <person name="Harispe M.L."/>
            <person name="Henrissat B."/>
            <person name="Hilden K.S."/>
            <person name="Hope R."/>
            <person name="Hossain A."/>
            <person name="Karabika E."/>
            <person name="Karaffa L."/>
            <person name="Karanyi Z."/>
            <person name="Krasevec N."/>
            <person name="Kuo A."/>
            <person name="Kusch H."/>
            <person name="LaButti K."/>
            <person name="Lagendijk E.L."/>
            <person name="Lapidus A."/>
            <person name="Levasseur A."/>
            <person name="Lindquist E."/>
            <person name="Lipzen A."/>
            <person name="Logrieco A.F."/>
            <person name="MacCabe A."/>
            <person name="Maekelae M.R."/>
            <person name="Malavazi I."/>
            <person name="Melin P."/>
            <person name="Meyer V."/>
            <person name="Mielnichuk N."/>
            <person name="Miskei M."/>
            <person name="Molnar A.P."/>
            <person name="Mule G."/>
            <person name="Ngan C.Y."/>
            <person name="Orejas M."/>
            <person name="Orosz E."/>
            <person name="Ouedraogo J.P."/>
            <person name="Overkamp K.M."/>
            <person name="Park H.-S."/>
            <person name="Perrone G."/>
            <person name="Piumi F."/>
            <person name="Punt P.J."/>
            <person name="Ram A.F."/>
            <person name="Ramon A."/>
            <person name="Rauscher S."/>
            <person name="Record E."/>
            <person name="Riano-Pachon D.M."/>
            <person name="Robert V."/>
            <person name="Roehrig J."/>
            <person name="Ruller R."/>
            <person name="Salamov A."/>
            <person name="Salih N.S."/>
            <person name="Samson R.A."/>
            <person name="Sandor E."/>
            <person name="Sanguinetti M."/>
            <person name="Schuetze T."/>
            <person name="Sepcic K."/>
            <person name="Shelest E."/>
            <person name="Sherlock G."/>
            <person name="Sophianopoulou V."/>
            <person name="Squina F.M."/>
            <person name="Sun H."/>
            <person name="Susca A."/>
            <person name="Todd R.B."/>
            <person name="Tsang A."/>
            <person name="Unkles S.E."/>
            <person name="van de Wiele N."/>
            <person name="van Rossen-Uffink D."/>
            <person name="Oliveira J.V."/>
            <person name="Vesth T.C."/>
            <person name="Visser J."/>
            <person name="Yu J.-H."/>
            <person name="Zhou M."/>
            <person name="Andersen M.R."/>
            <person name="Archer D.B."/>
            <person name="Baker S.E."/>
            <person name="Benoit I."/>
            <person name="Brakhage A.A."/>
            <person name="Braus G.H."/>
            <person name="Fischer R."/>
            <person name="Frisvad J.C."/>
            <person name="Goldman G.H."/>
            <person name="Houbraken J."/>
            <person name="Oakley B."/>
            <person name="Pocsi I."/>
            <person name="Scazzocchio C."/>
            <person name="Seiboth B."/>
            <person name="vanKuyk P.A."/>
            <person name="Wortman J."/>
            <person name="Dyer P.S."/>
            <person name="Grigoriev I.V."/>
        </authorList>
    </citation>
    <scope>NUCLEOTIDE SEQUENCE [LARGE SCALE GENOMIC DNA]</scope>
    <source>
        <strain evidence="9">CBS 583.65</strain>
    </source>
</reference>
<dbReference type="InterPro" id="IPR052337">
    <property type="entry name" value="SAT4-like"/>
</dbReference>
<feature type="domain" description="Rhodopsin" evidence="7">
    <location>
        <begin position="27"/>
        <end position="268"/>
    </location>
</feature>
<dbReference type="RefSeq" id="XP_040663790.1">
    <property type="nucleotide sequence ID" value="XM_040811480.1"/>
</dbReference>
<dbReference type="PANTHER" id="PTHR33048">
    <property type="entry name" value="PTH11-LIKE INTEGRAL MEMBRANE PROTEIN (AFU_ORTHOLOGUE AFUA_5G11245)"/>
    <property type="match status" value="1"/>
</dbReference>
<dbReference type="GO" id="GO:0016020">
    <property type="term" value="C:membrane"/>
    <property type="evidence" value="ECO:0007669"/>
    <property type="project" value="UniProtKB-SubCell"/>
</dbReference>
<evidence type="ECO:0000313" key="8">
    <source>
        <dbReference type="EMBL" id="OJI98027.1"/>
    </source>
</evidence>
<evidence type="ECO:0000256" key="4">
    <source>
        <dbReference type="ARBA" id="ARBA00023136"/>
    </source>
</evidence>
<feature type="transmembrane region" description="Helical" evidence="6">
    <location>
        <begin position="172"/>
        <end position="192"/>
    </location>
</feature>
<protein>
    <recommendedName>
        <fullName evidence="7">Rhodopsin domain-containing protein</fullName>
    </recommendedName>
</protein>
<proteinExistence type="inferred from homology"/>
<dbReference type="PANTHER" id="PTHR33048:SF123">
    <property type="entry name" value="INTEGRAL MEMBRANE PROTEIN"/>
    <property type="match status" value="1"/>
</dbReference>
<evidence type="ECO:0000256" key="5">
    <source>
        <dbReference type="ARBA" id="ARBA00038359"/>
    </source>
</evidence>
<dbReference type="OrthoDB" id="4525788at2759"/>
<feature type="transmembrane region" description="Helical" evidence="6">
    <location>
        <begin position="87"/>
        <end position="111"/>
    </location>
</feature>
<feature type="transmembrane region" description="Helical" evidence="6">
    <location>
        <begin position="12"/>
        <end position="31"/>
    </location>
</feature>
<feature type="transmembrane region" description="Helical" evidence="6">
    <location>
        <begin position="204"/>
        <end position="224"/>
    </location>
</feature>
<dbReference type="Proteomes" id="UP000184073">
    <property type="component" value="Unassembled WGS sequence"/>
</dbReference>
<evidence type="ECO:0000256" key="2">
    <source>
        <dbReference type="ARBA" id="ARBA00022692"/>
    </source>
</evidence>
<evidence type="ECO:0000259" key="7">
    <source>
        <dbReference type="Pfam" id="PF20684"/>
    </source>
</evidence>
<organism evidence="8 9">
    <name type="scientific">Aspergillus versicolor CBS 583.65</name>
    <dbReference type="NCBI Taxonomy" id="1036611"/>
    <lineage>
        <taxon>Eukaryota</taxon>
        <taxon>Fungi</taxon>
        <taxon>Dikarya</taxon>
        <taxon>Ascomycota</taxon>
        <taxon>Pezizomycotina</taxon>
        <taxon>Eurotiomycetes</taxon>
        <taxon>Eurotiomycetidae</taxon>
        <taxon>Eurotiales</taxon>
        <taxon>Aspergillaceae</taxon>
        <taxon>Aspergillus</taxon>
        <taxon>Aspergillus subgen. Nidulantes</taxon>
    </lineage>
</organism>
<keyword evidence="4 6" id="KW-0472">Membrane</keyword>
<name>A0A1L9P924_ASPVE</name>
<evidence type="ECO:0000256" key="3">
    <source>
        <dbReference type="ARBA" id="ARBA00022989"/>
    </source>
</evidence>
<feature type="transmembrane region" description="Helical" evidence="6">
    <location>
        <begin position="123"/>
        <end position="143"/>
    </location>
</feature>
<keyword evidence="3 6" id="KW-1133">Transmembrane helix</keyword>
<comment type="similarity">
    <text evidence="5">Belongs to the SAT4 family.</text>
</comment>
<accession>A0A1L9P924</accession>
<evidence type="ECO:0000256" key="1">
    <source>
        <dbReference type="ARBA" id="ARBA00004141"/>
    </source>
</evidence>
<evidence type="ECO:0000313" key="9">
    <source>
        <dbReference type="Proteomes" id="UP000184073"/>
    </source>
</evidence>
<keyword evidence="9" id="KW-1185">Reference proteome</keyword>
<feature type="transmembrane region" description="Helical" evidence="6">
    <location>
        <begin position="43"/>
        <end position="67"/>
    </location>
</feature>
<evidence type="ECO:0000256" key="6">
    <source>
        <dbReference type="SAM" id="Phobius"/>
    </source>
</evidence>
<dbReference type="STRING" id="1036611.A0A1L9P924"/>
<dbReference type="VEuPathDB" id="FungiDB:ASPVEDRAFT_37468"/>